<protein>
    <recommendedName>
        <fullName evidence="4">DUF4175 family protein</fullName>
    </recommendedName>
</protein>
<dbReference type="EMBL" id="BAQD01000010">
    <property type="protein sequence ID" value="GBQ06164.1"/>
    <property type="molecule type" value="Genomic_DNA"/>
</dbReference>
<feature type="compositionally biased region" description="Basic and acidic residues" evidence="1">
    <location>
        <begin position="637"/>
        <end position="668"/>
    </location>
</feature>
<feature type="compositionally biased region" description="Acidic residues" evidence="1">
    <location>
        <begin position="595"/>
        <end position="614"/>
    </location>
</feature>
<proteinExistence type="predicted"/>
<feature type="region of interest" description="Disordered" evidence="1">
    <location>
        <begin position="439"/>
        <end position="459"/>
    </location>
</feature>
<comment type="caution">
    <text evidence="2">The sequence shown here is derived from an EMBL/GenBank/DDBJ whole genome shotgun (WGS) entry which is preliminary data.</text>
</comment>
<gene>
    <name evidence="2" type="ORF">AA15669_0811</name>
</gene>
<evidence type="ECO:0000313" key="3">
    <source>
        <dbReference type="Proteomes" id="UP001062901"/>
    </source>
</evidence>
<accession>A0ABQ0NY59</accession>
<sequence>MLHVVITDSNGPPVLHGASVQHLQKLSSQSWQLEASLQHSGVVSLHVRGRTLSRWQFSVTEDRPPQLSWTGKPGAQNNGWQTRFPWKAEQNYGLRSLEVELSLSPRQHSKLHTQKSLRVPLPLDGTPTHATSQTTLDLSDSPFAGMKVQGTLHARSLSGLEGTSPTVTFTLGARHFTDPLARALVTLRQQIALGSEDMLDGQRDLALLTALPAPRDVQVPLTVINTLFQAHASLPSLEEQLWFLALYVEDRAQNGLVMAASMAEVRAAQQDAQQQITAMGAAHPPTEEQQQELHKRLKRVETALTDHMQLMIQKANQSGIVMPLPNGKNAPWTRLSKHIERDTRHNKTARASARLREMVEMAEQIRQANMGDMQSLAQQMAARAEATAQKAALSDLIKRETQLLNQTQARLAIIHQKIAAMQETNDVGQMSTSDLLRQLGMTGSPSASPSSSSEDAAQLDDVTRQRFAQERQNNHGVQYALRVLDDILAKRGKDVTGKENKSLNKASTDMGTVLQELAQRHDDNAAVAERKVLEDLSQARDEMKKNQSSSQKNHQGRLGFIPPPQPNQGQGQDQGQSDEQEGGSQGSGSLQQGQEDQDQDLDDQSDDGSDDSQGDEDKSEKKNHDPLGRKMPNGPETDAHIPDHDQDRTRAIQRELERRAADRTRPQSELDYLNRLLAPLRQTP</sequence>
<evidence type="ECO:0000256" key="1">
    <source>
        <dbReference type="SAM" id="MobiDB-lite"/>
    </source>
</evidence>
<keyword evidence="3" id="KW-1185">Reference proteome</keyword>
<feature type="compositionally biased region" description="Low complexity" evidence="1">
    <location>
        <begin position="444"/>
        <end position="453"/>
    </location>
</feature>
<organism evidence="2 3">
    <name type="scientific">Saccharibacter floricola DSM 15669</name>
    <dbReference type="NCBI Taxonomy" id="1123227"/>
    <lineage>
        <taxon>Bacteria</taxon>
        <taxon>Pseudomonadati</taxon>
        <taxon>Pseudomonadota</taxon>
        <taxon>Alphaproteobacteria</taxon>
        <taxon>Acetobacterales</taxon>
        <taxon>Acetobacteraceae</taxon>
        <taxon>Saccharibacter</taxon>
    </lineage>
</organism>
<dbReference type="InterPro" id="IPR012683">
    <property type="entry name" value="CHP02302_TM"/>
</dbReference>
<name>A0ABQ0NY59_9PROT</name>
<evidence type="ECO:0008006" key="4">
    <source>
        <dbReference type="Google" id="ProtNLM"/>
    </source>
</evidence>
<feature type="region of interest" description="Disordered" evidence="1">
    <location>
        <begin position="539"/>
        <end position="684"/>
    </location>
</feature>
<dbReference type="Pfam" id="PF13779">
    <property type="entry name" value="DUF4175"/>
    <property type="match status" value="1"/>
</dbReference>
<evidence type="ECO:0000313" key="2">
    <source>
        <dbReference type="EMBL" id="GBQ06164.1"/>
    </source>
</evidence>
<dbReference type="Proteomes" id="UP001062901">
    <property type="component" value="Unassembled WGS sequence"/>
</dbReference>
<feature type="compositionally biased region" description="Basic and acidic residues" evidence="1">
    <location>
        <begin position="615"/>
        <end position="628"/>
    </location>
</feature>
<reference evidence="2" key="1">
    <citation type="submission" date="2013-04" db="EMBL/GenBank/DDBJ databases">
        <title>The genome sequencing project of 58 acetic acid bacteria.</title>
        <authorList>
            <person name="Okamoto-Kainuma A."/>
            <person name="Ishikawa M."/>
            <person name="Umino S."/>
            <person name="Koizumi Y."/>
            <person name="Shiwa Y."/>
            <person name="Yoshikawa H."/>
            <person name="Matsutani M."/>
            <person name="Matsushita K."/>
        </authorList>
    </citation>
    <scope>NUCLEOTIDE SEQUENCE</scope>
    <source>
        <strain evidence="2">DSM 15669</strain>
    </source>
</reference>